<proteinExistence type="predicted"/>
<gene>
    <name evidence="1" type="ORF">BTE48_16245</name>
</gene>
<dbReference type="Proteomes" id="UP000191418">
    <property type="component" value="Unassembled WGS sequence"/>
</dbReference>
<accession>A0A1V4T0D4</accession>
<organism evidence="1 2">
    <name type="scientific">Oceanospirillum multiglobuliferum</name>
    <dbReference type="NCBI Taxonomy" id="64969"/>
    <lineage>
        <taxon>Bacteria</taxon>
        <taxon>Pseudomonadati</taxon>
        <taxon>Pseudomonadota</taxon>
        <taxon>Gammaproteobacteria</taxon>
        <taxon>Oceanospirillales</taxon>
        <taxon>Oceanospirillaceae</taxon>
        <taxon>Oceanospirillum</taxon>
    </lineage>
</organism>
<evidence type="ECO:0000313" key="1">
    <source>
        <dbReference type="EMBL" id="OPX54053.1"/>
    </source>
</evidence>
<protein>
    <submittedName>
        <fullName evidence="1">Uncharacterized protein</fullName>
    </submittedName>
</protein>
<keyword evidence="2" id="KW-1185">Reference proteome</keyword>
<comment type="caution">
    <text evidence="1">The sequence shown here is derived from an EMBL/GenBank/DDBJ whole genome shotgun (WGS) entry which is preliminary data.</text>
</comment>
<dbReference type="EMBL" id="MTSM01000077">
    <property type="protein sequence ID" value="OPX54053.1"/>
    <property type="molecule type" value="Genomic_DNA"/>
</dbReference>
<dbReference type="AlphaFoldDB" id="A0A1V4T0D4"/>
<sequence length="168" mass="19510">MIIEINFKELAERQGEVLSIHPYTIFYEHKKFLDSLVRAVLVESEEMYNFTEEAKATFEEAYNILIGIIKDLNAKTNNRLENETSKVLLPEHREIADMLLITGLDGIAKACILANENWFEEISTDKEVEEYYLDKTELEEIPFMEYVETLVLLVVLLEKGIEKCNAKN</sequence>
<evidence type="ECO:0000313" key="2">
    <source>
        <dbReference type="Proteomes" id="UP000191418"/>
    </source>
</evidence>
<name>A0A1V4T0D4_9GAMM</name>
<dbReference type="RefSeq" id="WP_080051913.1">
    <property type="nucleotide sequence ID" value="NZ_MTSM01000077.1"/>
</dbReference>
<reference evidence="1 2" key="1">
    <citation type="submission" date="2017-01" db="EMBL/GenBank/DDBJ databases">
        <title>Genome Sequencing of a Marine Spirillum, Oceanospirillum multiglobuliferum ATCC 33336, from Japan.</title>
        <authorList>
            <person name="Carney J.G."/>
            <person name="Trachtenberg A.M."/>
            <person name="Rheaume B.A."/>
            <person name="Linnane J.D."/>
            <person name="Pitts N.L."/>
            <person name="Mykles D.L."/>
            <person name="Maclea K.S."/>
        </authorList>
    </citation>
    <scope>NUCLEOTIDE SEQUENCE [LARGE SCALE GENOMIC DNA]</scope>
    <source>
        <strain evidence="1 2">ATCC 33336</strain>
    </source>
</reference>